<evidence type="ECO:0000259" key="1">
    <source>
        <dbReference type="PROSITE" id="PS51186"/>
    </source>
</evidence>
<reference evidence="2 3" key="1">
    <citation type="submission" date="2018-05" db="EMBL/GenBank/DDBJ databases">
        <title>Complete genome sequences of Streptococcus sobrinus.</title>
        <authorList>
            <person name="Sales M."/>
            <person name="Jensen P.A."/>
        </authorList>
    </citation>
    <scope>NUCLEOTIDE SEQUENCE [LARGE SCALE GENOMIC DNA]</scope>
    <source>
        <strain evidence="2 3">SL1</strain>
    </source>
</reference>
<organism evidence="2 3">
    <name type="scientific">Streptococcus sobrinus</name>
    <dbReference type="NCBI Taxonomy" id="1310"/>
    <lineage>
        <taxon>Bacteria</taxon>
        <taxon>Bacillati</taxon>
        <taxon>Bacillota</taxon>
        <taxon>Bacilli</taxon>
        <taxon>Lactobacillales</taxon>
        <taxon>Streptococcaceae</taxon>
        <taxon>Streptococcus</taxon>
    </lineage>
</organism>
<dbReference type="Pfam" id="PF00583">
    <property type="entry name" value="Acetyltransf_1"/>
    <property type="match status" value="1"/>
</dbReference>
<dbReference type="Gene3D" id="3.40.630.30">
    <property type="match status" value="1"/>
</dbReference>
<proteinExistence type="predicted"/>
<keyword evidence="3" id="KW-1185">Reference proteome</keyword>
<dbReference type="EMBL" id="CP029490">
    <property type="protein sequence ID" value="AWN20295.1"/>
    <property type="molecule type" value="Genomic_DNA"/>
</dbReference>
<dbReference type="PROSITE" id="PS51186">
    <property type="entry name" value="GNAT"/>
    <property type="match status" value="1"/>
</dbReference>
<sequence length="182" mass="20791">MEIRLAFPNEVESIMTIIEDAKNYLAQSGSDQWQTGYPSQEDIFQDVLQGRGWVGLEDGQLLAYAALIDGHEPAYDKIYDGKWEHNNHRYLTFHRLALADSARGQGLAQTFLQGLIEGQDGPDFRCDTHEKNKAMQHILEKLGFHYCGKVVYEGERLAYQKIKSKAEKGFYQEVDEADHHAL</sequence>
<dbReference type="RefSeq" id="WP_002962519.1">
    <property type="nucleotide sequence ID" value="NZ_CP029490.1"/>
</dbReference>
<evidence type="ECO:0000313" key="3">
    <source>
        <dbReference type="Proteomes" id="UP000245369"/>
    </source>
</evidence>
<evidence type="ECO:0000313" key="2">
    <source>
        <dbReference type="EMBL" id="AWN20295.1"/>
    </source>
</evidence>
<dbReference type="InterPro" id="IPR000182">
    <property type="entry name" value="GNAT_dom"/>
</dbReference>
<dbReference type="SUPFAM" id="SSF55729">
    <property type="entry name" value="Acyl-CoA N-acyltransferases (Nat)"/>
    <property type="match status" value="1"/>
</dbReference>
<protein>
    <submittedName>
        <fullName evidence="2">GNAT family N-acetyltransferase</fullName>
    </submittedName>
</protein>
<dbReference type="GeneID" id="93923406"/>
<dbReference type="Proteomes" id="UP000245369">
    <property type="component" value="Chromosome"/>
</dbReference>
<gene>
    <name evidence="2" type="ORF">DK182_02595</name>
</gene>
<name>A0ABM6W3B0_9STRE</name>
<accession>A0ABM6W3B0</accession>
<dbReference type="InterPro" id="IPR016181">
    <property type="entry name" value="Acyl_CoA_acyltransferase"/>
</dbReference>
<feature type="domain" description="N-acetyltransferase" evidence="1">
    <location>
        <begin position="1"/>
        <end position="166"/>
    </location>
</feature>